<organism evidence="1 2">
    <name type="scientific">Arthrobacter methylotrophus</name>
    <dbReference type="NCBI Taxonomy" id="121291"/>
    <lineage>
        <taxon>Bacteria</taxon>
        <taxon>Bacillati</taxon>
        <taxon>Actinomycetota</taxon>
        <taxon>Actinomycetes</taxon>
        <taxon>Micrococcales</taxon>
        <taxon>Micrococcaceae</taxon>
        <taxon>Arthrobacter</taxon>
    </lineage>
</organism>
<dbReference type="EMBL" id="JBHMBH010000031">
    <property type="protein sequence ID" value="MFB9715489.1"/>
    <property type="molecule type" value="Genomic_DNA"/>
</dbReference>
<reference evidence="1 2" key="1">
    <citation type="submission" date="2024-09" db="EMBL/GenBank/DDBJ databases">
        <authorList>
            <person name="Sun Q."/>
            <person name="Mori K."/>
        </authorList>
    </citation>
    <scope>NUCLEOTIDE SEQUENCE [LARGE SCALE GENOMIC DNA]</scope>
    <source>
        <strain evidence="1 2">JCM 13519</strain>
    </source>
</reference>
<proteinExistence type="predicted"/>
<dbReference type="Proteomes" id="UP001589536">
    <property type="component" value="Unassembled WGS sequence"/>
</dbReference>
<keyword evidence="2" id="KW-1185">Reference proteome</keyword>
<evidence type="ECO:0000313" key="1">
    <source>
        <dbReference type="EMBL" id="MFB9715489.1"/>
    </source>
</evidence>
<name>A0ABV5UTI1_9MICC</name>
<evidence type="ECO:0000313" key="2">
    <source>
        <dbReference type="Proteomes" id="UP001589536"/>
    </source>
</evidence>
<sequence>MTNELAPEATKLTDVCRTIFGDEANWIKADGYPHSLALAIIDSIFSTGSHYQSVINVVNEYRAYRRSQGADADQDGTGELLRTFEEVGDSKGWAVLVNNHKPAHTGAKALLKAEVVRQAAEALKALEITTRAELHAEHFADERLSRVKEAWLHLPSQSSGVTFNYLLILAGFQSVKPDRMVIRFVEEHAGLEGKRLTSMQTAELIKKVAELYPTQPRRLDHVIWRHVSGREIFRAEELS</sequence>
<protein>
    <recommendedName>
        <fullName evidence="3">Heme peroxidase</fullName>
    </recommendedName>
</protein>
<evidence type="ECO:0008006" key="3">
    <source>
        <dbReference type="Google" id="ProtNLM"/>
    </source>
</evidence>
<gene>
    <name evidence="1" type="ORF">ACFFPI_15395</name>
</gene>
<accession>A0ABV5UTI1</accession>
<dbReference type="RefSeq" id="WP_345046700.1">
    <property type="nucleotide sequence ID" value="NZ_BAABED010000001.1"/>
</dbReference>
<comment type="caution">
    <text evidence="1">The sequence shown here is derived from an EMBL/GenBank/DDBJ whole genome shotgun (WGS) entry which is preliminary data.</text>
</comment>